<evidence type="ECO:0000256" key="10">
    <source>
        <dbReference type="SAM" id="Phobius"/>
    </source>
</evidence>
<dbReference type="Gene3D" id="1.20.140.150">
    <property type="match status" value="1"/>
</dbReference>
<feature type="transmembrane region" description="Helical" evidence="10">
    <location>
        <begin position="185"/>
        <end position="205"/>
    </location>
</feature>
<accession>A0A8C2QD00</accession>
<comment type="subcellular location">
    <subcellularLocation>
        <location evidence="1">Cell junction</location>
        <location evidence="1">Tight junction</location>
    </subcellularLocation>
    <subcellularLocation>
        <location evidence="2">Cell membrane</location>
        <topology evidence="2">Multi-pass membrane protein</topology>
    </subcellularLocation>
</comment>
<reference evidence="14" key="3">
    <citation type="submission" date="2025-04" db="UniProtKB">
        <authorList>
            <consortium name="RefSeq"/>
        </authorList>
    </citation>
    <scope>IDENTIFICATION</scope>
    <source>
        <strain evidence="14">17A/GY</strain>
        <tissue evidence="14">Liver</tissue>
    </source>
</reference>
<organism evidence="11 12">
    <name type="scientific">Cricetulus griseus</name>
    <name type="common">Chinese hamster</name>
    <name type="synonym">Cricetulus barabensis griseus</name>
    <dbReference type="NCBI Taxonomy" id="10029"/>
    <lineage>
        <taxon>Eukaryota</taxon>
        <taxon>Metazoa</taxon>
        <taxon>Chordata</taxon>
        <taxon>Craniata</taxon>
        <taxon>Vertebrata</taxon>
        <taxon>Euteleostomi</taxon>
        <taxon>Mammalia</taxon>
        <taxon>Eutheria</taxon>
        <taxon>Euarchontoglires</taxon>
        <taxon>Glires</taxon>
        <taxon>Rodentia</taxon>
        <taxon>Myomorpha</taxon>
        <taxon>Muroidea</taxon>
        <taxon>Cricetidae</taxon>
        <taxon>Cricetinae</taxon>
        <taxon>Cricetulus</taxon>
    </lineage>
</organism>
<keyword evidence="7" id="KW-0965">Cell junction</keyword>
<keyword evidence="8 10" id="KW-1133">Transmembrane helix</keyword>
<keyword evidence="13" id="KW-1185">Reference proteome</keyword>
<evidence type="ECO:0000256" key="3">
    <source>
        <dbReference type="ARBA" id="ARBA00008295"/>
    </source>
</evidence>
<evidence type="ECO:0000313" key="11">
    <source>
        <dbReference type="Ensembl" id="ENSCGRP00001002512.1"/>
    </source>
</evidence>
<reference evidence="13" key="2">
    <citation type="journal article" date="2020" name="Biotechnol. Bioeng.">
        <title>Chromosome-scale scaffolds for the Chinese hamster reference genome assembly to facilitate the study of the CHO epigenome.</title>
        <authorList>
            <person name="Hilliard W."/>
            <person name="MacDonald M."/>
            <person name="Lee K.H."/>
        </authorList>
    </citation>
    <scope>NUCLEOTIDE SEQUENCE [LARGE SCALE GENOMIC DNA]</scope>
    <source>
        <strain evidence="13">17A/GY</strain>
    </source>
</reference>
<keyword evidence="6 10" id="KW-0812">Transmembrane</keyword>
<keyword evidence="4" id="KW-0796">Tight junction</keyword>
<keyword evidence="9 10" id="KW-0472">Membrane</keyword>
<dbReference type="KEGG" id="cge:100750885"/>
<evidence type="ECO:0000256" key="4">
    <source>
        <dbReference type="ARBA" id="ARBA00022427"/>
    </source>
</evidence>
<evidence type="ECO:0000256" key="5">
    <source>
        <dbReference type="ARBA" id="ARBA00022475"/>
    </source>
</evidence>
<gene>
    <name evidence="11 14" type="primary">LOC100750885</name>
</gene>
<dbReference type="GO" id="GO:0005886">
    <property type="term" value="C:plasma membrane"/>
    <property type="evidence" value="ECO:0007669"/>
    <property type="project" value="UniProtKB-SubCell"/>
</dbReference>
<reference evidence="11" key="4">
    <citation type="submission" date="2025-05" db="UniProtKB">
        <authorList>
            <consortium name="Ensembl"/>
        </authorList>
    </citation>
    <scope>IDENTIFICATION</scope>
</reference>
<evidence type="ECO:0000313" key="14">
    <source>
        <dbReference type="RefSeq" id="XP_027287962.1"/>
    </source>
</evidence>
<evidence type="ECO:0000256" key="8">
    <source>
        <dbReference type="ARBA" id="ARBA00022989"/>
    </source>
</evidence>
<evidence type="ECO:0000256" key="2">
    <source>
        <dbReference type="ARBA" id="ARBA00004651"/>
    </source>
</evidence>
<evidence type="ECO:0000256" key="9">
    <source>
        <dbReference type="ARBA" id="ARBA00023136"/>
    </source>
</evidence>
<protein>
    <submittedName>
        <fullName evidence="11">Uncharacterized LOC100750885</fullName>
    </submittedName>
    <submittedName>
        <fullName evidence="14">Uncharacterized protein LOC100750885</fullName>
    </submittedName>
</protein>
<dbReference type="RefSeq" id="XP_027287962.1">
    <property type="nucleotide sequence ID" value="XM_027432161.1"/>
</dbReference>
<comment type="similarity">
    <text evidence="3">Belongs to the claudin family.</text>
</comment>
<dbReference type="Ensembl" id="ENSCGRT00001003348.1">
    <property type="protein sequence ID" value="ENSCGRP00001002512.1"/>
    <property type="gene ID" value="ENSCGRG00001002782.1"/>
</dbReference>
<dbReference type="Proteomes" id="UP001108280">
    <property type="component" value="Chromosome X"/>
</dbReference>
<dbReference type="GO" id="GO:0005198">
    <property type="term" value="F:structural molecule activity"/>
    <property type="evidence" value="ECO:0007669"/>
    <property type="project" value="InterPro"/>
</dbReference>
<evidence type="ECO:0000256" key="1">
    <source>
        <dbReference type="ARBA" id="ARBA00004435"/>
    </source>
</evidence>
<evidence type="ECO:0000313" key="13">
    <source>
        <dbReference type="Proteomes" id="UP001108280"/>
    </source>
</evidence>
<feature type="transmembrane region" description="Helical" evidence="10">
    <location>
        <begin position="137"/>
        <end position="156"/>
    </location>
</feature>
<sequence length="230" mass="25896">MFNLIFRFPNANGCIFKLSGLLSCLTAFVFEVALASCQCWRLWEFNDKVVQFVSFGLWEVHYPQEFNVSGSEIKMLVHTPIDSTWTILPELQYAENLLVWSILMKPVVMVFSAMAIKISCMKNPVVEMEKICYKVSALGLSVSSLFTFVSVSWNYFVDHYGQTTLGFPPDFPVKTEALIYKHYTIVLPLGVLTATMSLLGVIIFLSEISSLKQQGQAKAKCASIMANQEV</sequence>
<dbReference type="GeneID" id="100750885"/>
<evidence type="ECO:0000313" key="12">
    <source>
        <dbReference type="Proteomes" id="UP000694386"/>
    </source>
</evidence>
<dbReference type="OrthoDB" id="9836705at2759"/>
<dbReference type="AlphaFoldDB" id="A0A8C2QD00"/>
<keyword evidence="5" id="KW-1003">Cell membrane</keyword>
<evidence type="ECO:0000256" key="7">
    <source>
        <dbReference type="ARBA" id="ARBA00022949"/>
    </source>
</evidence>
<name>A0A8C2QD00_CRIGR</name>
<dbReference type="InterPro" id="IPR006187">
    <property type="entry name" value="Claudin"/>
</dbReference>
<dbReference type="Proteomes" id="UP000694386">
    <property type="component" value="Unplaced"/>
</dbReference>
<dbReference type="RefSeq" id="XP_003507599.1">
    <property type="nucleotide sequence ID" value="XM_003507551.1"/>
</dbReference>
<dbReference type="GO" id="GO:0005923">
    <property type="term" value="C:bicellular tight junction"/>
    <property type="evidence" value="ECO:0007669"/>
    <property type="project" value="UniProtKB-SubCell"/>
</dbReference>
<feature type="transmembrane region" description="Helical" evidence="10">
    <location>
        <begin position="97"/>
        <end position="116"/>
    </location>
</feature>
<proteinExistence type="inferred from homology"/>
<evidence type="ECO:0000256" key="6">
    <source>
        <dbReference type="ARBA" id="ARBA00022692"/>
    </source>
</evidence>
<reference evidence="13" key="1">
    <citation type="journal article" date="2018" name="Biotechnol. Bioeng.">
        <title>A reference genome of the Chinese hamster based on a hybrid assembly strategy.</title>
        <authorList>
            <person name="Rupp O."/>
            <person name="MacDonald M.L."/>
            <person name="Li S."/>
            <person name="Dhiman H."/>
            <person name="Polson S."/>
            <person name="Griep S."/>
            <person name="Heffner K."/>
            <person name="Hernandez I."/>
            <person name="Brinkrolf K."/>
            <person name="Jadhav V."/>
            <person name="Samoudi M."/>
            <person name="Hao H."/>
            <person name="Kingham B."/>
            <person name="Goesmann A."/>
            <person name="Betenbaugh M.J."/>
            <person name="Lewis N.E."/>
            <person name="Borth N."/>
            <person name="Lee K.H."/>
        </authorList>
    </citation>
    <scope>NUCLEOTIDE SEQUENCE [LARGE SCALE GENOMIC DNA]</scope>
    <source>
        <strain evidence="13">17A/GY</strain>
    </source>
</reference>
<dbReference type="PANTHER" id="PTHR12002">
    <property type="entry name" value="CLAUDIN"/>
    <property type="match status" value="1"/>
</dbReference>